<dbReference type="InterPro" id="IPR002898">
    <property type="entry name" value="MotA_ExbB_proton_chnl"/>
</dbReference>
<evidence type="ECO:0000313" key="9">
    <source>
        <dbReference type="EMBL" id="MBV7258906.1"/>
    </source>
</evidence>
<dbReference type="Proteomes" id="UP001138681">
    <property type="component" value="Unassembled WGS sequence"/>
</dbReference>
<protein>
    <submittedName>
        <fullName evidence="9">MotA/TolQ/ExbB proton channel family protein</fullName>
    </submittedName>
</protein>
<gene>
    <name evidence="9" type="ORF">KCG46_04845</name>
</gene>
<keyword evidence="4 7" id="KW-1133">Transmembrane helix</keyword>
<evidence type="ECO:0000256" key="7">
    <source>
        <dbReference type="SAM" id="Phobius"/>
    </source>
</evidence>
<keyword evidence="5 7" id="KW-0472">Membrane</keyword>
<dbReference type="PANTHER" id="PTHR30433">
    <property type="entry name" value="CHEMOTAXIS PROTEIN MOTA"/>
    <property type="match status" value="1"/>
</dbReference>
<dbReference type="GO" id="GO:0005886">
    <property type="term" value="C:plasma membrane"/>
    <property type="evidence" value="ECO:0007669"/>
    <property type="project" value="UniProtKB-SubCell"/>
</dbReference>
<evidence type="ECO:0000256" key="3">
    <source>
        <dbReference type="ARBA" id="ARBA00022692"/>
    </source>
</evidence>
<keyword evidence="6" id="KW-0653">Protein transport</keyword>
<keyword evidence="3 7" id="KW-0812">Transmembrane</keyword>
<feature type="transmembrane region" description="Helical" evidence="7">
    <location>
        <begin position="123"/>
        <end position="144"/>
    </location>
</feature>
<dbReference type="GO" id="GO:0071978">
    <property type="term" value="P:bacterial-type flagellum-dependent swarming motility"/>
    <property type="evidence" value="ECO:0007669"/>
    <property type="project" value="InterPro"/>
</dbReference>
<evidence type="ECO:0000256" key="5">
    <source>
        <dbReference type="ARBA" id="ARBA00023136"/>
    </source>
</evidence>
<evidence type="ECO:0000259" key="8">
    <source>
        <dbReference type="Pfam" id="PF01618"/>
    </source>
</evidence>
<dbReference type="Pfam" id="PF01618">
    <property type="entry name" value="MotA_ExbB"/>
    <property type="match status" value="1"/>
</dbReference>
<accession>A0A9X1F2Q8</accession>
<keyword evidence="6" id="KW-0813">Transport</keyword>
<evidence type="ECO:0000256" key="6">
    <source>
        <dbReference type="RuleBase" id="RU004057"/>
    </source>
</evidence>
<evidence type="ECO:0000313" key="10">
    <source>
        <dbReference type="Proteomes" id="UP001138681"/>
    </source>
</evidence>
<dbReference type="RefSeq" id="WP_218404169.1">
    <property type="nucleotide sequence ID" value="NZ_JAGSPC010000001.1"/>
</dbReference>
<dbReference type="InterPro" id="IPR047055">
    <property type="entry name" value="MotA-like"/>
</dbReference>
<evidence type="ECO:0000256" key="2">
    <source>
        <dbReference type="ARBA" id="ARBA00022475"/>
    </source>
</evidence>
<comment type="caution">
    <text evidence="9">The sequence shown here is derived from an EMBL/GenBank/DDBJ whole genome shotgun (WGS) entry which is preliminary data.</text>
</comment>
<sequence>MSFEIVQLLDWGALTIVLTGTALATLARCGWSDLLAAAKALVGLWRPKFDETANRSTLARCLQHIDRSGPLVAEVDLPPDPAIAAIVDAYLRSGSRDALHQARRAARTAREVRRAQAVRTFEYAGELAPVFGLVGTLFAITQIAPPEGANVTDATMGAIATAVLSSLYGVLTAHLACIPLGKAIERRSEREQAERDTLFEWFDDQIRPDHPPPARIGKVA</sequence>
<feature type="domain" description="MotA/TolQ/ExbB proton channel" evidence="8">
    <location>
        <begin position="89"/>
        <end position="196"/>
    </location>
</feature>
<evidence type="ECO:0000256" key="4">
    <source>
        <dbReference type="ARBA" id="ARBA00022989"/>
    </source>
</evidence>
<comment type="similarity">
    <text evidence="6">Belongs to the exbB/tolQ family.</text>
</comment>
<reference evidence="9" key="1">
    <citation type="submission" date="2021-04" db="EMBL/GenBank/DDBJ databases">
        <authorList>
            <person name="Pira H."/>
            <person name="Risdian C."/>
            <person name="Wink J."/>
        </authorList>
    </citation>
    <scope>NUCLEOTIDE SEQUENCE</scope>
    <source>
        <strain evidence="9">WH158</strain>
    </source>
</reference>
<dbReference type="AlphaFoldDB" id="A0A9X1F2Q8"/>
<feature type="transmembrane region" description="Helical" evidence="7">
    <location>
        <begin position="12"/>
        <end position="31"/>
    </location>
</feature>
<keyword evidence="2" id="KW-1003">Cell membrane</keyword>
<keyword evidence="10" id="KW-1185">Reference proteome</keyword>
<dbReference type="GO" id="GO:0015031">
    <property type="term" value="P:protein transport"/>
    <property type="evidence" value="ECO:0007669"/>
    <property type="project" value="UniProtKB-KW"/>
</dbReference>
<dbReference type="EMBL" id="JAGSPC010000001">
    <property type="protein sequence ID" value="MBV7258906.1"/>
    <property type="molecule type" value="Genomic_DNA"/>
</dbReference>
<feature type="transmembrane region" description="Helical" evidence="7">
    <location>
        <begin position="156"/>
        <end position="180"/>
    </location>
</feature>
<organism evidence="9 10">
    <name type="scientific">Erythrobacter crassostreae</name>
    <dbReference type="NCBI Taxonomy" id="2828328"/>
    <lineage>
        <taxon>Bacteria</taxon>
        <taxon>Pseudomonadati</taxon>
        <taxon>Pseudomonadota</taxon>
        <taxon>Alphaproteobacteria</taxon>
        <taxon>Sphingomonadales</taxon>
        <taxon>Erythrobacteraceae</taxon>
        <taxon>Erythrobacter/Porphyrobacter group</taxon>
        <taxon>Erythrobacter</taxon>
    </lineage>
</organism>
<name>A0A9X1F2Q8_9SPHN</name>
<evidence type="ECO:0000256" key="1">
    <source>
        <dbReference type="ARBA" id="ARBA00004651"/>
    </source>
</evidence>
<dbReference type="GO" id="GO:0006935">
    <property type="term" value="P:chemotaxis"/>
    <property type="evidence" value="ECO:0007669"/>
    <property type="project" value="InterPro"/>
</dbReference>
<proteinExistence type="inferred from homology"/>
<comment type="subcellular location">
    <subcellularLocation>
        <location evidence="1">Cell membrane</location>
        <topology evidence="1">Multi-pass membrane protein</topology>
    </subcellularLocation>
    <subcellularLocation>
        <location evidence="6">Membrane</location>
        <topology evidence="6">Multi-pass membrane protein</topology>
    </subcellularLocation>
</comment>